<feature type="region of interest" description="Disordered" evidence="1">
    <location>
        <begin position="347"/>
        <end position="454"/>
    </location>
</feature>
<feature type="compositionally biased region" description="Low complexity" evidence="1">
    <location>
        <begin position="417"/>
        <end position="440"/>
    </location>
</feature>
<feature type="compositionally biased region" description="Pro residues" evidence="1">
    <location>
        <begin position="348"/>
        <end position="359"/>
    </location>
</feature>
<feature type="compositionally biased region" description="Low complexity" evidence="1">
    <location>
        <begin position="360"/>
        <end position="388"/>
    </location>
</feature>
<evidence type="ECO:0008006" key="4">
    <source>
        <dbReference type="Google" id="ProtNLM"/>
    </source>
</evidence>
<sequence length="454" mass="48986">MPTMPREFIDVLTNRLADYSGRDWREVRSVVRDADDRLAVRMADLMLDDVRQHVGEAHREYQSARRRFVDAVGPELRAVSPGVGTRVQQLQQARADAERVFAIAVDVADPVAVAVEAPRAKEVQRAAQVAEARAVLRGLIPDRMPTEEQVGEWLTQAEQGGDRREFVAGVGSALLEAAGDENYEPRTNSPSARRTLGDGVARAWVRQRLPEVTAALGRPMEPGDEDQLPYGFQGEMADGLAQAISERTGRPHDEVLDRLCAAGDLSLGQEDDQWTVARQLLVPDAALEQVGERERARATAQVRYRMLDTFMEHYGYPDEPATLSPHQVGAEIATAATTRAEEWHIHLPEPPTQPEPTTQPTPAQTAPEPTGLEPTAPEQAAPEQAVPTGQDPALDAAVKAAFVPGTTQPTGRPAANTQPAPGTSAPGTPARPAARQPGTRPGERPGSTPGPRGA</sequence>
<comment type="caution">
    <text evidence="2">The sequence shown here is derived from an EMBL/GenBank/DDBJ whole genome shotgun (WGS) entry which is preliminary data.</text>
</comment>
<dbReference type="Proteomes" id="UP001501705">
    <property type="component" value="Unassembled WGS sequence"/>
</dbReference>
<dbReference type="RefSeq" id="WP_344234454.1">
    <property type="nucleotide sequence ID" value="NZ_BAAAPH010000009.1"/>
</dbReference>
<organism evidence="2 3">
    <name type="scientific">Kribbella hippodromi</name>
    <dbReference type="NCBI Taxonomy" id="434347"/>
    <lineage>
        <taxon>Bacteria</taxon>
        <taxon>Bacillati</taxon>
        <taxon>Actinomycetota</taxon>
        <taxon>Actinomycetes</taxon>
        <taxon>Propionibacteriales</taxon>
        <taxon>Kribbellaceae</taxon>
        <taxon>Kribbella</taxon>
    </lineage>
</organism>
<name>A0ABN2DDN9_9ACTN</name>
<proteinExistence type="predicted"/>
<evidence type="ECO:0000256" key="1">
    <source>
        <dbReference type="SAM" id="MobiDB-lite"/>
    </source>
</evidence>
<evidence type="ECO:0000313" key="3">
    <source>
        <dbReference type="Proteomes" id="UP001501705"/>
    </source>
</evidence>
<reference evidence="2 3" key="1">
    <citation type="journal article" date="2019" name="Int. J. Syst. Evol. Microbiol.">
        <title>The Global Catalogue of Microorganisms (GCM) 10K type strain sequencing project: providing services to taxonomists for standard genome sequencing and annotation.</title>
        <authorList>
            <consortium name="The Broad Institute Genomics Platform"/>
            <consortium name="The Broad Institute Genome Sequencing Center for Infectious Disease"/>
            <person name="Wu L."/>
            <person name="Ma J."/>
        </authorList>
    </citation>
    <scope>NUCLEOTIDE SEQUENCE [LARGE SCALE GENOMIC DNA]</scope>
    <source>
        <strain evidence="2 3">JCM 15572</strain>
    </source>
</reference>
<evidence type="ECO:0000313" key="2">
    <source>
        <dbReference type="EMBL" id="GAA1574105.1"/>
    </source>
</evidence>
<gene>
    <name evidence="2" type="ORF">GCM10009804_33490</name>
</gene>
<protein>
    <recommendedName>
        <fullName evidence="4">DUF222 domain-containing protein</fullName>
    </recommendedName>
</protein>
<keyword evidence="3" id="KW-1185">Reference proteome</keyword>
<dbReference type="EMBL" id="BAAAPH010000009">
    <property type="protein sequence ID" value="GAA1574105.1"/>
    <property type="molecule type" value="Genomic_DNA"/>
</dbReference>
<accession>A0ABN2DDN9</accession>